<evidence type="ECO:0000259" key="7">
    <source>
        <dbReference type="PROSITE" id="PS51194"/>
    </source>
</evidence>
<keyword evidence="1" id="KW-0547">Nucleotide-binding</keyword>
<dbReference type="InterPro" id="IPR001650">
    <property type="entry name" value="Helicase_C-like"/>
</dbReference>
<dbReference type="SMART" id="SM00490">
    <property type="entry name" value="HELICc"/>
    <property type="match status" value="1"/>
</dbReference>
<evidence type="ECO:0000256" key="2">
    <source>
        <dbReference type="ARBA" id="ARBA00022801"/>
    </source>
</evidence>
<evidence type="ECO:0000256" key="3">
    <source>
        <dbReference type="ARBA" id="ARBA00022806"/>
    </source>
</evidence>
<dbReference type="InterPro" id="IPR050699">
    <property type="entry name" value="RNA-DNA_Helicase"/>
</dbReference>
<keyword evidence="4" id="KW-0067">ATP-binding</keyword>
<dbReference type="SUPFAM" id="SSF52540">
    <property type="entry name" value="P-loop containing nucleoside triphosphate hydrolases"/>
    <property type="match status" value="1"/>
</dbReference>
<dbReference type="CDD" id="cd18795">
    <property type="entry name" value="SF2_C_Ski2"/>
    <property type="match status" value="1"/>
</dbReference>
<keyword evidence="9" id="KW-1185">Reference proteome</keyword>
<dbReference type="GO" id="GO:0004386">
    <property type="term" value="F:helicase activity"/>
    <property type="evidence" value="ECO:0007669"/>
    <property type="project" value="UniProtKB-KW"/>
</dbReference>
<keyword evidence="2" id="KW-0378">Hydrolase</keyword>
<comment type="caution">
    <text evidence="8">The sequence shown here is derived from an EMBL/GenBank/DDBJ whole genome shotgun (WGS) entry which is preliminary data.</text>
</comment>
<dbReference type="SMART" id="SM00487">
    <property type="entry name" value="DEXDc"/>
    <property type="match status" value="1"/>
</dbReference>
<evidence type="ECO:0000256" key="4">
    <source>
        <dbReference type="ARBA" id="ARBA00022840"/>
    </source>
</evidence>
<keyword evidence="3 8" id="KW-0347">Helicase</keyword>
<dbReference type="PROSITE" id="PS51194">
    <property type="entry name" value="HELICASE_CTER"/>
    <property type="match status" value="1"/>
</dbReference>
<feature type="region of interest" description="Disordered" evidence="5">
    <location>
        <begin position="252"/>
        <end position="307"/>
    </location>
</feature>
<sequence>MTSPAERYAAFRRRQRESATEFATFRDRLDFPLDDFQVRACEAVESGHGVLVAAPTGAGKTVVGEFAVHLGIATGRKAFYTTPIKALSNQKYLDLVAVHGRDHVGLLTGDTSINGNAPVVVMTTEVLRNMLYAGSDTLEGLGFVVMDEVHYLADRFRGPVWEEVIIHLDAAVQVVSLSATVSNAEEFGEWLTMVRGNTEVVVTENRPVPLWQHMMVGSRLLPLYSAHVDPTAVGADPPLNPDLLEAIRGAQRTGSAREAPGRGRGHAGTGRGSRRRRGGGRSGHGRARQAARGGRGNQPRFAPRVRPAPRPVVVDRLDRNGLLPAIVFVFSRAGCEAAVQQVVRAGVRLTTAEEQRRIREVVETAVVGVPPEDLAVLGYDTWSLALERGVAAHHAGLLPVFKEAVEQLFTAGLVKVVYATETLALGINMPARSVVLEQLVKWNGSAHVQLTPGEYTQLTGRAGRRGIDVEGHAVVLYSDEIDPVAVSGLASRRTYPLRSAFHPTYNMAVNLLGTMTRSQAREVLESSFAQFQADRGVVGLARQARRHAEAVEGYADAMQCHLGDFTEYAELRRRLKQAEADASRERAADRRRAVRGALSELRRGDVLAYRRGRRTAHAVVLQSSDSLDGPTLQVLTDERQLRTLTAADLPHGGENVGKVRVPKNFNPRNPAQRRDLASTLRNALAEGRLAQAGTARKKKAPAGPDEQIAELRRRLRAHPCHGCAEREDHARWANRWEKAKAEHEELLGRIERRTGTIAQDFDRVCGVLLQLGYLDEHGERTVVTDTGKWLGRLYAEKDLLLAECLRSGAWDQLSPAELAAVVSTVVYEARSPESRGIGALPGGRHGMLGQALNATIALSNELGELEREHGVPVTAPVDPGLVTAVHLWASDAPLGDVLDEADLGAGDFVRWCKQVLDVLDQLSVAAPNGDLAVRAHEAMSLVRRGVVAWSSV</sequence>
<dbReference type="Pfam" id="PF26090">
    <property type="entry name" value="SH3_HelY"/>
    <property type="match status" value="1"/>
</dbReference>
<dbReference type="InterPro" id="IPR012961">
    <property type="entry name" value="Ski2/MTR4_C"/>
</dbReference>
<dbReference type="EMBL" id="JBHUEE010000004">
    <property type="protein sequence ID" value="MFD1717945.1"/>
    <property type="molecule type" value="Genomic_DNA"/>
</dbReference>
<evidence type="ECO:0000259" key="6">
    <source>
        <dbReference type="PROSITE" id="PS51192"/>
    </source>
</evidence>
<proteinExistence type="predicted"/>
<gene>
    <name evidence="8" type="ORF">ACFSE6_08870</name>
</gene>
<dbReference type="InterPro" id="IPR014001">
    <property type="entry name" value="Helicase_ATP-bd"/>
</dbReference>
<dbReference type="Gene3D" id="3.40.50.300">
    <property type="entry name" value="P-loop containing nucleotide triphosphate hydrolases"/>
    <property type="match status" value="2"/>
</dbReference>
<dbReference type="SMART" id="SM01142">
    <property type="entry name" value="DSHCT"/>
    <property type="match status" value="1"/>
</dbReference>
<dbReference type="InterPro" id="IPR058621">
    <property type="entry name" value="SH3_HelY"/>
</dbReference>
<dbReference type="Gene3D" id="1.10.3380.30">
    <property type="match status" value="1"/>
</dbReference>
<dbReference type="PANTHER" id="PTHR12131">
    <property type="entry name" value="ATP-DEPENDENT RNA AND DNA HELICASE"/>
    <property type="match status" value="1"/>
</dbReference>
<feature type="compositionally biased region" description="Basic residues" evidence="5">
    <location>
        <begin position="272"/>
        <end position="289"/>
    </location>
</feature>
<protein>
    <submittedName>
        <fullName evidence="8">DEAD/DEAH box helicase</fullName>
    </submittedName>
</protein>
<name>A0ABW4L3E6_9MICO</name>
<feature type="domain" description="Helicase ATP-binding" evidence="6">
    <location>
        <begin position="41"/>
        <end position="199"/>
    </location>
</feature>
<dbReference type="Pfam" id="PF00270">
    <property type="entry name" value="DEAD"/>
    <property type="match status" value="1"/>
</dbReference>
<dbReference type="Pfam" id="PF00271">
    <property type="entry name" value="Helicase_C"/>
    <property type="match status" value="1"/>
</dbReference>
<dbReference type="RefSeq" id="WP_388005255.1">
    <property type="nucleotide sequence ID" value="NZ_JBHUEE010000004.1"/>
</dbReference>
<evidence type="ECO:0000256" key="1">
    <source>
        <dbReference type="ARBA" id="ARBA00022741"/>
    </source>
</evidence>
<evidence type="ECO:0000313" key="9">
    <source>
        <dbReference type="Proteomes" id="UP001597277"/>
    </source>
</evidence>
<dbReference type="InterPro" id="IPR011545">
    <property type="entry name" value="DEAD/DEAH_box_helicase_dom"/>
</dbReference>
<accession>A0ABW4L3E6</accession>
<dbReference type="PANTHER" id="PTHR12131:SF1">
    <property type="entry name" value="ATP-DEPENDENT RNA HELICASE SUPV3L1, MITOCHONDRIAL-RELATED"/>
    <property type="match status" value="1"/>
</dbReference>
<evidence type="ECO:0000256" key="5">
    <source>
        <dbReference type="SAM" id="MobiDB-lite"/>
    </source>
</evidence>
<reference evidence="9" key="1">
    <citation type="journal article" date="2019" name="Int. J. Syst. Evol. Microbiol.">
        <title>The Global Catalogue of Microorganisms (GCM) 10K type strain sequencing project: providing services to taxonomists for standard genome sequencing and annotation.</title>
        <authorList>
            <consortium name="The Broad Institute Genomics Platform"/>
            <consortium name="The Broad Institute Genome Sequencing Center for Infectious Disease"/>
            <person name="Wu L."/>
            <person name="Ma J."/>
        </authorList>
    </citation>
    <scope>NUCLEOTIDE SEQUENCE [LARGE SCALE GENOMIC DNA]</scope>
    <source>
        <strain evidence="9">JCM 17130</strain>
    </source>
</reference>
<feature type="domain" description="Helicase C-terminal" evidence="7">
    <location>
        <begin position="316"/>
        <end position="513"/>
    </location>
</feature>
<dbReference type="PROSITE" id="PS51192">
    <property type="entry name" value="HELICASE_ATP_BIND_1"/>
    <property type="match status" value="1"/>
</dbReference>
<dbReference type="InterPro" id="IPR027417">
    <property type="entry name" value="P-loop_NTPase"/>
</dbReference>
<dbReference type="Proteomes" id="UP001597277">
    <property type="component" value="Unassembled WGS sequence"/>
</dbReference>
<dbReference type="Pfam" id="PF08148">
    <property type="entry name" value="DSHCT"/>
    <property type="match status" value="1"/>
</dbReference>
<evidence type="ECO:0000313" key="8">
    <source>
        <dbReference type="EMBL" id="MFD1717945.1"/>
    </source>
</evidence>
<organism evidence="8 9">
    <name type="scientific">Georgenia deserti</name>
    <dbReference type="NCBI Taxonomy" id="2093781"/>
    <lineage>
        <taxon>Bacteria</taxon>
        <taxon>Bacillati</taxon>
        <taxon>Actinomycetota</taxon>
        <taxon>Actinomycetes</taxon>
        <taxon>Micrococcales</taxon>
        <taxon>Bogoriellaceae</taxon>
        <taxon>Georgenia</taxon>
    </lineage>
</organism>